<name>A0A2A6ZD50_9FIRM</name>
<dbReference type="InterPro" id="IPR008242">
    <property type="entry name" value="Chor_mutase/pphenate_deHydtase"/>
</dbReference>
<organism evidence="23 24">
    <name type="scientific">Faecalibacterium langellae</name>
    <dbReference type="NCBI Taxonomy" id="3435293"/>
    <lineage>
        <taxon>Bacteria</taxon>
        <taxon>Bacillati</taxon>
        <taxon>Bacillota</taxon>
        <taxon>Clostridia</taxon>
        <taxon>Eubacteriales</taxon>
        <taxon>Oscillospiraceae</taxon>
        <taxon>Faecalibacterium</taxon>
    </lineage>
</organism>
<dbReference type="UniPathway" id="UPA00120">
    <property type="reaction ID" value="UER00203"/>
</dbReference>
<dbReference type="Gene3D" id="3.30.70.260">
    <property type="match status" value="1"/>
</dbReference>
<dbReference type="GO" id="GO:0046417">
    <property type="term" value="P:chorismate metabolic process"/>
    <property type="evidence" value="ECO:0007669"/>
    <property type="project" value="InterPro"/>
</dbReference>
<dbReference type="InterPro" id="IPR036263">
    <property type="entry name" value="Chorismate_II_sf"/>
</dbReference>
<evidence type="ECO:0000256" key="3">
    <source>
        <dbReference type="ARBA" id="ARBA00004496"/>
    </source>
</evidence>
<evidence type="ECO:0000256" key="6">
    <source>
        <dbReference type="ARBA" id="ARBA00013147"/>
    </source>
</evidence>
<evidence type="ECO:0000313" key="24">
    <source>
        <dbReference type="Proteomes" id="UP000220752"/>
    </source>
</evidence>
<evidence type="ECO:0000259" key="21">
    <source>
        <dbReference type="PROSITE" id="PS51171"/>
    </source>
</evidence>
<accession>A0A2A6ZD50</accession>
<feature type="site" description="Essential for prephenate dehydratase activity" evidence="19">
    <location>
        <position position="261"/>
    </location>
</feature>
<dbReference type="CDD" id="cd13631">
    <property type="entry name" value="PBP2_Ct-PDT_like"/>
    <property type="match status" value="1"/>
</dbReference>
<dbReference type="Pfam" id="PF01817">
    <property type="entry name" value="CM_2"/>
    <property type="match status" value="1"/>
</dbReference>
<dbReference type="InterPro" id="IPR045865">
    <property type="entry name" value="ACT-like_dom_sf"/>
</dbReference>
<evidence type="ECO:0000256" key="7">
    <source>
        <dbReference type="ARBA" id="ARBA00014401"/>
    </source>
</evidence>
<feature type="domain" description="ACT" evidence="22">
    <location>
        <begin position="278"/>
        <end position="355"/>
    </location>
</feature>
<comment type="pathway">
    <text evidence="5">Metabolic intermediate biosynthesis; prephenate biosynthesis; prephenate from chorismate: step 1/1.</text>
</comment>
<dbReference type="InterPro" id="IPR002912">
    <property type="entry name" value="ACT_dom"/>
</dbReference>
<evidence type="ECO:0000256" key="4">
    <source>
        <dbReference type="ARBA" id="ARBA00004741"/>
    </source>
</evidence>
<evidence type="ECO:0000256" key="1">
    <source>
        <dbReference type="ARBA" id="ARBA00000824"/>
    </source>
</evidence>
<comment type="catalytic activity">
    <reaction evidence="18">
        <text>prephenate + H(+) = 3-phenylpyruvate + CO2 + H2O</text>
        <dbReference type="Rhea" id="RHEA:21648"/>
        <dbReference type="ChEBI" id="CHEBI:15377"/>
        <dbReference type="ChEBI" id="CHEBI:15378"/>
        <dbReference type="ChEBI" id="CHEBI:16526"/>
        <dbReference type="ChEBI" id="CHEBI:18005"/>
        <dbReference type="ChEBI" id="CHEBI:29934"/>
        <dbReference type="EC" id="4.2.1.51"/>
    </reaction>
</comment>
<dbReference type="PROSITE" id="PS51168">
    <property type="entry name" value="CHORISMATE_MUT_2"/>
    <property type="match status" value="1"/>
</dbReference>
<evidence type="ECO:0000256" key="19">
    <source>
        <dbReference type="PIRSR" id="PIRSR001500-2"/>
    </source>
</evidence>
<dbReference type="Pfam" id="PF00800">
    <property type="entry name" value="PDT"/>
    <property type="match status" value="1"/>
</dbReference>
<dbReference type="InterPro" id="IPR002701">
    <property type="entry name" value="CM_II_prokaryot"/>
</dbReference>
<keyword evidence="10" id="KW-0028">Amino-acid biosynthesis</keyword>
<dbReference type="Pfam" id="PF01842">
    <property type="entry name" value="ACT"/>
    <property type="match status" value="1"/>
</dbReference>
<evidence type="ECO:0000256" key="14">
    <source>
        <dbReference type="ARBA" id="ARBA00023239"/>
    </source>
</evidence>
<evidence type="ECO:0000256" key="8">
    <source>
        <dbReference type="ARBA" id="ARBA00021872"/>
    </source>
</evidence>
<evidence type="ECO:0000256" key="15">
    <source>
        <dbReference type="ARBA" id="ARBA00023268"/>
    </source>
</evidence>
<evidence type="ECO:0000256" key="12">
    <source>
        <dbReference type="ARBA" id="ARBA00023222"/>
    </source>
</evidence>
<keyword evidence="15" id="KW-0511">Multifunctional enzyme</keyword>
<dbReference type="AlphaFoldDB" id="A0A2A6ZD50"/>
<dbReference type="PIRSF" id="PIRSF001500">
    <property type="entry name" value="Chor_mut_pdt_Ppr"/>
    <property type="match status" value="1"/>
</dbReference>
<keyword evidence="12" id="KW-0584">Phenylalanine biosynthesis</keyword>
<evidence type="ECO:0000256" key="2">
    <source>
        <dbReference type="ARBA" id="ARBA00002364"/>
    </source>
</evidence>
<evidence type="ECO:0000259" key="20">
    <source>
        <dbReference type="PROSITE" id="PS51168"/>
    </source>
</evidence>
<keyword evidence="24" id="KW-1185">Reference proteome</keyword>
<dbReference type="GO" id="GO:0005737">
    <property type="term" value="C:cytoplasm"/>
    <property type="evidence" value="ECO:0007669"/>
    <property type="project" value="UniProtKB-SubCell"/>
</dbReference>
<dbReference type="UniPathway" id="UPA00121">
    <property type="reaction ID" value="UER00345"/>
</dbReference>
<evidence type="ECO:0000259" key="22">
    <source>
        <dbReference type="PROSITE" id="PS51671"/>
    </source>
</evidence>
<dbReference type="PROSITE" id="PS51671">
    <property type="entry name" value="ACT"/>
    <property type="match status" value="1"/>
</dbReference>
<protein>
    <recommendedName>
        <fullName evidence="7">Bifunctional chorismate mutase/prephenate dehydratase</fullName>
        <ecNumber evidence="6">4.2.1.51</ecNumber>
    </recommendedName>
    <alternativeName>
        <fullName evidence="17">Chorismate mutase-prephenate dehydratase</fullName>
    </alternativeName>
    <alternativeName>
        <fullName evidence="8">Prephenate dehydratase</fullName>
    </alternativeName>
    <alternativeName>
        <fullName evidence="16">p-protein</fullName>
    </alternativeName>
</protein>
<evidence type="ECO:0000256" key="11">
    <source>
        <dbReference type="ARBA" id="ARBA00023141"/>
    </source>
</evidence>
<evidence type="ECO:0000256" key="9">
    <source>
        <dbReference type="ARBA" id="ARBA00022490"/>
    </source>
</evidence>
<dbReference type="Gene3D" id="3.40.190.10">
    <property type="entry name" value="Periplasmic binding protein-like II"/>
    <property type="match status" value="2"/>
</dbReference>
<dbReference type="SUPFAM" id="SSF53850">
    <property type="entry name" value="Periplasmic binding protein-like II"/>
    <property type="match status" value="1"/>
</dbReference>
<feature type="domain" description="Prephenate dehydratase" evidence="21">
    <location>
        <begin position="92"/>
        <end position="268"/>
    </location>
</feature>
<dbReference type="SMART" id="SM00830">
    <property type="entry name" value="CM_2"/>
    <property type="match status" value="1"/>
</dbReference>
<evidence type="ECO:0000256" key="5">
    <source>
        <dbReference type="ARBA" id="ARBA00004817"/>
    </source>
</evidence>
<dbReference type="EMBL" id="NMTQ01000020">
    <property type="protein sequence ID" value="PDX59286.1"/>
    <property type="molecule type" value="Genomic_DNA"/>
</dbReference>
<dbReference type="InterPro" id="IPR036979">
    <property type="entry name" value="CM_dom_sf"/>
</dbReference>
<dbReference type="CDD" id="cd04905">
    <property type="entry name" value="ACT_CM-PDT"/>
    <property type="match status" value="1"/>
</dbReference>
<dbReference type="EC" id="4.2.1.51" evidence="6"/>
<gene>
    <name evidence="23" type="ORF">CGS46_04760</name>
</gene>
<sequence length="356" mass="39025">MDALEQARAEIDTVDAQLAALFERRMAAVLQVAEYKRAHGLPVYDAARETAVLEKAAARIQDPALRPYYKDHVQNLMDVAKQYEAVVLSQNRAAYQGVEGAFAHIALRALFPHAEAVSYPTWDEVFDAVERGDAARGVVPFENSHAGDVSAVLDLCYNHPALWVVDVYDLPISQNLLVLPGTKLDQIKSVYSHQQAIAQSETFLRQFGLPATAMANTAMAAKFVAESGDSSKAAIASVETAALYGLEVLVPSINTDGDNTTRFIVLSREKPTGGNRFSLLFTVDNKPGKLGEVIQIIGASGFNMESIKSRPMPHVPFEYYFYVELVGDPTADETAALLRELDRTCRTVRLLGVYTK</sequence>
<dbReference type="GO" id="GO:0004664">
    <property type="term" value="F:prephenate dehydratase activity"/>
    <property type="evidence" value="ECO:0007669"/>
    <property type="project" value="UniProtKB-EC"/>
</dbReference>
<reference evidence="23 24" key="1">
    <citation type="journal article" date="2017" name="Front. Microbiol.">
        <title>New Insights into the Diversity of the Genus Faecalibacterium.</title>
        <authorList>
            <person name="Benevides L."/>
            <person name="Burman S."/>
            <person name="Martin R."/>
            <person name="Robert V."/>
            <person name="Thomas M."/>
            <person name="Miquel S."/>
            <person name="Chain F."/>
            <person name="Sokol H."/>
            <person name="Bermudez-Humaran L.G."/>
            <person name="Morrison M."/>
            <person name="Langella P."/>
            <person name="Azevedo V.A."/>
            <person name="Chatel J.M."/>
            <person name="Soares S."/>
        </authorList>
    </citation>
    <scope>NUCLEOTIDE SEQUENCE [LARGE SCALE GENOMIC DNA]</scope>
    <source>
        <strain evidence="24">CNCM I-4540</strain>
    </source>
</reference>
<feature type="domain" description="Chorismate mutase" evidence="20">
    <location>
        <begin position="1"/>
        <end position="84"/>
    </location>
</feature>
<dbReference type="Proteomes" id="UP000220752">
    <property type="component" value="Unassembled WGS sequence"/>
</dbReference>
<keyword evidence="11" id="KW-0057">Aromatic amino acid biosynthesis</keyword>
<evidence type="ECO:0000256" key="10">
    <source>
        <dbReference type="ARBA" id="ARBA00022605"/>
    </source>
</evidence>
<comment type="subcellular location">
    <subcellularLocation>
        <location evidence="3">Cytoplasm</location>
    </subcellularLocation>
</comment>
<evidence type="ECO:0000256" key="13">
    <source>
        <dbReference type="ARBA" id="ARBA00023235"/>
    </source>
</evidence>
<comment type="catalytic activity">
    <reaction evidence="1">
        <text>chorismate = prephenate</text>
        <dbReference type="Rhea" id="RHEA:13897"/>
        <dbReference type="ChEBI" id="CHEBI:29748"/>
        <dbReference type="ChEBI" id="CHEBI:29934"/>
        <dbReference type="EC" id="5.4.99.5"/>
    </reaction>
</comment>
<dbReference type="GO" id="GO:0009094">
    <property type="term" value="P:L-phenylalanine biosynthetic process"/>
    <property type="evidence" value="ECO:0007669"/>
    <property type="project" value="UniProtKB-UniPathway"/>
</dbReference>
<dbReference type="PANTHER" id="PTHR21022">
    <property type="entry name" value="PREPHENATE DEHYDRATASE P PROTEIN"/>
    <property type="match status" value="1"/>
</dbReference>
<dbReference type="Gene3D" id="1.20.59.10">
    <property type="entry name" value="Chorismate mutase"/>
    <property type="match status" value="1"/>
</dbReference>
<evidence type="ECO:0000313" key="23">
    <source>
        <dbReference type="EMBL" id="PDX59286.1"/>
    </source>
</evidence>
<evidence type="ECO:0000256" key="17">
    <source>
        <dbReference type="ARBA" id="ARBA00031520"/>
    </source>
</evidence>
<dbReference type="GO" id="GO:0004106">
    <property type="term" value="F:chorismate mutase activity"/>
    <property type="evidence" value="ECO:0007669"/>
    <property type="project" value="UniProtKB-EC"/>
</dbReference>
<comment type="caution">
    <text evidence="23">The sequence shown here is derived from an EMBL/GenBank/DDBJ whole genome shotgun (WGS) entry which is preliminary data.</text>
</comment>
<comment type="function">
    <text evidence="2">Catalyzes the Claisen rearrangement of chorismate to prephenate and the decarboxylation/dehydration of prephenate to phenylpyruvate.</text>
</comment>
<dbReference type="SUPFAM" id="SSF55021">
    <property type="entry name" value="ACT-like"/>
    <property type="match status" value="1"/>
</dbReference>
<evidence type="ECO:0000256" key="16">
    <source>
        <dbReference type="ARBA" id="ARBA00031175"/>
    </source>
</evidence>
<keyword evidence="14" id="KW-0456">Lyase</keyword>
<proteinExistence type="predicted"/>
<keyword evidence="9" id="KW-0963">Cytoplasm</keyword>
<dbReference type="InterPro" id="IPR001086">
    <property type="entry name" value="Preph_deHydtase"/>
</dbReference>
<dbReference type="PANTHER" id="PTHR21022:SF19">
    <property type="entry name" value="PREPHENATE DEHYDRATASE-RELATED"/>
    <property type="match status" value="1"/>
</dbReference>
<evidence type="ECO:0000256" key="18">
    <source>
        <dbReference type="ARBA" id="ARBA00047848"/>
    </source>
</evidence>
<dbReference type="PROSITE" id="PS51171">
    <property type="entry name" value="PREPHENATE_DEHYDR_3"/>
    <property type="match status" value="1"/>
</dbReference>
<comment type="pathway">
    <text evidence="4">Amino-acid biosynthesis; L-phenylalanine biosynthesis; phenylpyruvate from prephenate: step 1/1.</text>
</comment>
<keyword evidence="13" id="KW-0413">Isomerase</keyword>
<dbReference type="SUPFAM" id="SSF48600">
    <property type="entry name" value="Chorismate mutase II"/>
    <property type="match status" value="1"/>
</dbReference>